<proteinExistence type="predicted"/>
<keyword evidence="2" id="KW-0813">Transport</keyword>
<feature type="transmembrane region" description="Helical" evidence="8">
    <location>
        <begin position="265"/>
        <end position="290"/>
    </location>
</feature>
<feature type="transmembrane region" description="Helical" evidence="8">
    <location>
        <begin position="47"/>
        <end position="65"/>
    </location>
</feature>
<feature type="transmembrane region" description="Helical" evidence="8">
    <location>
        <begin position="110"/>
        <end position="129"/>
    </location>
</feature>
<dbReference type="PANTHER" id="PTHR42718">
    <property type="entry name" value="MAJOR FACILITATOR SUPERFAMILY MULTIDRUG TRANSPORTER MFSC"/>
    <property type="match status" value="1"/>
</dbReference>
<keyword evidence="11" id="KW-1185">Reference proteome</keyword>
<evidence type="ECO:0000259" key="9">
    <source>
        <dbReference type="PROSITE" id="PS50850"/>
    </source>
</evidence>
<feature type="transmembrane region" description="Helical" evidence="8">
    <location>
        <begin position="165"/>
        <end position="184"/>
    </location>
</feature>
<dbReference type="PRINTS" id="PR01036">
    <property type="entry name" value="TCRTETB"/>
</dbReference>
<evidence type="ECO:0000256" key="4">
    <source>
        <dbReference type="ARBA" id="ARBA00022692"/>
    </source>
</evidence>
<dbReference type="EMBL" id="JBITLV010000002">
    <property type="protein sequence ID" value="MFI7587324.1"/>
    <property type="molecule type" value="Genomic_DNA"/>
</dbReference>
<feature type="transmembrane region" description="Helical" evidence="8">
    <location>
        <begin position="296"/>
        <end position="318"/>
    </location>
</feature>
<dbReference type="InterPro" id="IPR011701">
    <property type="entry name" value="MFS"/>
</dbReference>
<keyword evidence="6 8" id="KW-0472">Membrane</keyword>
<evidence type="ECO:0000256" key="8">
    <source>
        <dbReference type="SAM" id="Phobius"/>
    </source>
</evidence>
<keyword evidence="5 8" id="KW-1133">Transmembrane helix</keyword>
<feature type="transmembrane region" description="Helical" evidence="8">
    <location>
        <begin position="330"/>
        <end position="352"/>
    </location>
</feature>
<evidence type="ECO:0000256" key="7">
    <source>
        <dbReference type="SAM" id="MobiDB-lite"/>
    </source>
</evidence>
<feature type="transmembrane region" description="Helical" evidence="8">
    <location>
        <begin position="136"/>
        <end position="159"/>
    </location>
</feature>
<dbReference type="InterPro" id="IPR036259">
    <property type="entry name" value="MFS_trans_sf"/>
</dbReference>
<dbReference type="InterPro" id="IPR004638">
    <property type="entry name" value="EmrB-like"/>
</dbReference>
<accession>A0ABW8ALR7</accession>
<dbReference type="CDD" id="cd17503">
    <property type="entry name" value="MFS_LmrB_MDR_like"/>
    <property type="match status" value="1"/>
</dbReference>
<keyword evidence="3" id="KW-1003">Cell membrane</keyword>
<feature type="domain" description="Major facilitator superfamily (MFS) profile" evidence="9">
    <location>
        <begin position="11"/>
        <end position="519"/>
    </location>
</feature>
<evidence type="ECO:0000256" key="2">
    <source>
        <dbReference type="ARBA" id="ARBA00022448"/>
    </source>
</evidence>
<dbReference type="Gene3D" id="1.20.1720.10">
    <property type="entry name" value="Multidrug resistance protein D"/>
    <property type="match status" value="1"/>
</dbReference>
<feature type="transmembrane region" description="Helical" evidence="8">
    <location>
        <begin position="358"/>
        <end position="378"/>
    </location>
</feature>
<evidence type="ECO:0000313" key="10">
    <source>
        <dbReference type="EMBL" id="MFI7587324.1"/>
    </source>
</evidence>
<evidence type="ECO:0000256" key="5">
    <source>
        <dbReference type="ARBA" id="ARBA00022989"/>
    </source>
</evidence>
<feature type="transmembrane region" description="Helical" evidence="8">
    <location>
        <begin position="227"/>
        <end position="244"/>
    </location>
</feature>
<dbReference type="Proteomes" id="UP001612915">
    <property type="component" value="Unassembled WGS sequence"/>
</dbReference>
<dbReference type="SUPFAM" id="SSF103473">
    <property type="entry name" value="MFS general substrate transporter"/>
    <property type="match status" value="1"/>
</dbReference>
<dbReference type="RefSeq" id="WP_398278714.1">
    <property type="nucleotide sequence ID" value="NZ_JBITLV010000002.1"/>
</dbReference>
<evidence type="ECO:0000256" key="6">
    <source>
        <dbReference type="ARBA" id="ARBA00023136"/>
    </source>
</evidence>
<keyword evidence="4 8" id="KW-0812">Transmembrane</keyword>
<dbReference type="InterPro" id="IPR020846">
    <property type="entry name" value="MFS_dom"/>
</dbReference>
<evidence type="ECO:0000256" key="3">
    <source>
        <dbReference type="ARBA" id="ARBA00022475"/>
    </source>
</evidence>
<sequence>MRTWHGNPWAILLTLSLGFFMTLLDLTIVNIAIPSMIEGLDASLDEVLWVINSYVLVLAVLLITAGRLGDLRGQRTLFAAGVALFTLASLACGLAPNAALLIAFRALQGLGAALLMPQTMAIIVATFPAERRGTAMGVWGSVAGLATVAGPTLGGLLVTVADWRWIFFINVPIGALVLFLTFTLIPDTRLERRHKLDLTGVALSTASLFCLTFALIEGERFSWDGRIWGLVAGFAVLLVAFLVQQGRRQQTEPLVPFALFRDRNFASLSAVGALVSVGIMGFFLPLTIYLQSVLGFSALEAGLVLAPMSLVSVVVAPFAGQLSDRLSGKYILMAGLSVFAVGGAWLVAAAGVDTHWPVFMAPAVVMGIGMGGIFAPMATEAMRGVPPQLAGAAAGLNNTIRQVGSVIGSAAVGALLQAQLVSHLHEQAVARAAALPPAVRGRFVQGFADAASSGLEVGGGQAGASSQGLPAGVAQQVQAVAGEVFRHGFVEAQRPTMVLPIAALFVGAAVCLVVRRHVGAKAPGAGPQADPAADAVRAGSQAA</sequence>
<dbReference type="PANTHER" id="PTHR42718:SF42">
    <property type="entry name" value="EXPORT PROTEIN"/>
    <property type="match status" value="1"/>
</dbReference>
<name>A0ABW8ALR7_9ACTN</name>
<feature type="transmembrane region" description="Helical" evidence="8">
    <location>
        <begin position="77"/>
        <end position="104"/>
    </location>
</feature>
<dbReference type="Gene3D" id="1.20.1250.20">
    <property type="entry name" value="MFS general substrate transporter like domains"/>
    <property type="match status" value="1"/>
</dbReference>
<dbReference type="NCBIfam" id="TIGR00711">
    <property type="entry name" value="efflux_EmrB"/>
    <property type="match status" value="1"/>
</dbReference>
<comment type="subcellular location">
    <subcellularLocation>
        <location evidence="1">Cell membrane</location>
        <topology evidence="1">Multi-pass membrane protein</topology>
    </subcellularLocation>
</comment>
<evidence type="ECO:0000256" key="1">
    <source>
        <dbReference type="ARBA" id="ARBA00004651"/>
    </source>
</evidence>
<feature type="transmembrane region" description="Helical" evidence="8">
    <location>
        <begin position="12"/>
        <end position="35"/>
    </location>
</feature>
<gene>
    <name evidence="10" type="ORF">ACIB24_09650</name>
</gene>
<comment type="caution">
    <text evidence="10">The sequence shown here is derived from an EMBL/GenBank/DDBJ whole genome shotgun (WGS) entry which is preliminary data.</text>
</comment>
<reference evidence="10 11" key="1">
    <citation type="submission" date="2024-10" db="EMBL/GenBank/DDBJ databases">
        <title>The Natural Products Discovery Center: Release of the First 8490 Sequenced Strains for Exploring Actinobacteria Biosynthetic Diversity.</title>
        <authorList>
            <person name="Kalkreuter E."/>
            <person name="Kautsar S.A."/>
            <person name="Yang D."/>
            <person name="Bader C.D."/>
            <person name="Teijaro C.N."/>
            <person name="Fluegel L."/>
            <person name="Davis C.M."/>
            <person name="Simpson J.R."/>
            <person name="Lauterbach L."/>
            <person name="Steele A.D."/>
            <person name="Gui C."/>
            <person name="Meng S."/>
            <person name="Li G."/>
            <person name="Viehrig K."/>
            <person name="Ye F."/>
            <person name="Su P."/>
            <person name="Kiefer A.F."/>
            <person name="Nichols A."/>
            <person name="Cepeda A.J."/>
            <person name="Yan W."/>
            <person name="Fan B."/>
            <person name="Jiang Y."/>
            <person name="Adhikari A."/>
            <person name="Zheng C.-J."/>
            <person name="Schuster L."/>
            <person name="Cowan T.M."/>
            <person name="Smanski M.J."/>
            <person name="Chevrette M.G."/>
            <person name="De Carvalho L.P.S."/>
            <person name="Shen B."/>
        </authorList>
    </citation>
    <scope>NUCLEOTIDE SEQUENCE [LARGE SCALE GENOMIC DNA]</scope>
    <source>
        <strain evidence="10 11">NPDC049639</strain>
    </source>
</reference>
<organism evidence="10 11">
    <name type="scientific">Spongisporangium articulatum</name>
    <dbReference type="NCBI Taxonomy" id="3362603"/>
    <lineage>
        <taxon>Bacteria</taxon>
        <taxon>Bacillati</taxon>
        <taxon>Actinomycetota</taxon>
        <taxon>Actinomycetes</taxon>
        <taxon>Kineosporiales</taxon>
        <taxon>Kineosporiaceae</taxon>
        <taxon>Spongisporangium</taxon>
    </lineage>
</organism>
<dbReference type="Pfam" id="PF07690">
    <property type="entry name" value="MFS_1"/>
    <property type="match status" value="1"/>
</dbReference>
<evidence type="ECO:0000313" key="11">
    <source>
        <dbReference type="Proteomes" id="UP001612915"/>
    </source>
</evidence>
<dbReference type="PROSITE" id="PS50850">
    <property type="entry name" value="MFS"/>
    <property type="match status" value="1"/>
</dbReference>
<protein>
    <submittedName>
        <fullName evidence="10">DHA2 family efflux MFS transporter permease subunit</fullName>
    </submittedName>
</protein>
<feature type="region of interest" description="Disordered" evidence="7">
    <location>
        <begin position="521"/>
        <end position="543"/>
    </location>
</feature>
<feature type="compositionally biased region" description="Low complexity" evidence="7">
    <location>
        <begin position="521"/>
        <end position="535"/>
    </location>
</feature>
<feature type="transmembrane region" description="Helical" evidence="8">
    <location>
        <begin position="196"/>
        <end position="215"/>
    </location>
</feature>